<reference evidence="7" key="2">
    <citation type="submission" date="2025-09" db="UniProtKB">
        <authorList>
            <consortium name="Ensembl"/>
        </authorList>
    </citation>
    <scope>IDENTIFICATION</scope>
</reference>
<dbReference type="PANTHER" id="PTHR24351">
    <property type="entry name" value="RIBOSOMAL PROTEIN S6 KINASE"/>
    <property type="match status" value="1"/>
</dbReference>
<evidence type="ECO:0000259" key="6">
    <source>
        <dbReference type="PROSITE" id="PS50011"/>
    </source>
</evidence>
<dbReference type="AlphaFoldDB" id="A0A672PAE3"/>
<evidence type="ECO:0000313" key="7">
    <source>
        <dbReference type="Ensembl" id="ENSSGRP00000060337.1"/>
    </source>
</evidence>
<accession>A0A672PAE3</accession>
<dbReference type="SMART" id="SM00220">
    <property type="entry name" value="S_TKc"/>
    <property type="match status" value="1"/>
</dbReference>
<dbReference type="FunFam" id="1.10.510.10:FF:000634">
    <property type="entry name" value="Protein kinase C"/>
    <property type="match status" value="1"/>
</dbReference>
<keyword evidence="3" id="KW-0547">Nucleotide-binding</keyword>
<dbReference type="Ensembl" id="ENSSGRT00000064380.1">
    <property type="protein sequence ID" value="ENSSGRP00000060337.1"/>
    <property type="gene ID" value="ENSSGRG00000031273.1"/>
</dbReference>
<gene>
    <name evidence="7" type="primary">prkchb</name>
</gene>
<evidence type="ECO:0000256" key="2">
    <source>
        <dbReference type="ARBA" id="ARBA00022679"/>
    </source>
</evidence>
<dbReference type="InterPro" id="IPR008271">
    <property type="entry name" value="Ser/Thr_kinase_AS"/>
</dbReference>
<evidence type="ECO:0000313" key="8">
    <source>
        <dbReference type="Proteomes" id="UP000472262"/>
    </source>
</evidence>
<evidence type="ECO:0000256" key="1">
    <source>
        <dbReference type="ARBA" id="ARBA00022527"/>
    </source>
</evidence>
<dbReference type="SUPFAM" id="SSF56112">
    <property type="entry name" value="Protein kinase-like (PK-like)"/>
    <property type="match status" value="1"/>
</dbReference>
<dbReference type="Pfam" id="PF00069">
    <property type="entry name" value="Pkinase"/>
    <property type="match status" value="1"/>
</dbReference>
<keyword evidence="1" id="KW-0723">Serine/threonine-protein kinase</keyword>
<dbReference type="InterPro" id="IPR000719">
    <property type="entry name" value="Prot_kinase_dom"/>
</dbReference>
<feature type="domain" description="Protein kinase" evidence="6">
    <location>
        <begin position="1"/>
        <end position="170"/>
    </location>
</feature>
<evidence type="ECO:0000256" key="3">
    <source>
        <dbReference type="ARBA" id="ARBA00022741"/>
    </source>
</evidence>
<keyword evidence="4" id="KW-0418">Kinase</keyword>
<evidence type="ECO:0000256" key="5">
    <source>
        <dbReference type="ARBA" id="ARBA00022840"/>
    </source>
</evidence>
<keyword evidence="8" id="KW-1185">Reference proteome</keyword>
<dbReference type="GO" id="GO:0004674">
    <property type="term" value="F:protein serine/threonine kinase activity"/>
    <property type="evidence" value="ECO:0007669"/>
    <property type="project" value="UniProtKB-KW"/>
</dbReference>
<dbReference type="PROSITE" id="PS50011">
    <property type="entry name" value="PROTEIN_KINASE_DOM"/>
    <property type="match status" value="1"/>
</dbReference>
<dbReference type="InterPro" id="IPR011009">
    <property type="entry name" value="Kinase-like_dom_sf"/>
</dbReference>
<keyword evidence="5" id="KW-0067">ATP-binding</keyword>
<organism evidence="7 8">
    <name type="scientific">Sinocyclocheilus grahami</name>
    <name type="common">Dianchi golden-line fish</name>
    <name type="synonym">Barbus grahami</name>
    <dbReference type="NCBI Taxonomy" id="75366"/>
    <lineage>
        <taxon>Eukaryota</taxon>
        <taxon>Metazoa</taxon>
        <taxon>Chordata</taxon>
        <taxon>Craniata</taxon>
        <taxon>Vertebrata</taxon>
        <taxon>Euteleostomi</taxon>
        <taxon>Actinopterygii</taxon>
        <taxon>Neopterygii</taxon>
        <taxon>Teleostei</taxon>
        <taxon>Ostariophysi</taxon>
        <taxon>Cypriniformes</taxon>
        <taxon>Cyprinidae</taxon>
        <taxon>Cyprininae</taxon>
        <taxon>Sinocyclocheilus</taxon>
    </lineage>
</organism>
<keyword evidence="2" id="KW-0808">Transferase</keyword>
<dbReference type="Gene3D" id="1.10.510.10">
    <property type="entry name" value="Transferase(Phosphotransferase) domain 1"/>
    <property type="match status" value="1"/>
</dbReference>
<reference evidence="7" key="1">
    <citation type="submission" date="2025-08" db="UniProtKB">
        <authorList>
            <consortium name="Ensembl"/>
        </authorList>
    </citation>
    <scope>IDENTIFICATION</scope>
</reference>
<dbReference type="PROSITE" id="PS00108">
    <property type="entry name" value="PROTEIN_KINASE_ST"/>
    <property type="match status" value="1"/>
</dbReference>
<protein>
    <submittedName>
        <fullName evidence="7">Protein kinase C eta type-like</fullName>
    </submittedName>
</protein>
<name>A0A672PAE3_SINGR</name>
<sequence>MEFVNGGDLMFHIQKCRRFDEPRARFYAAEIISALMFLHSKGIIYRDLKLDNILLDRDGHCKLADFGMCKEDIREGKLTSTFCGTPDYIAPEPPLLTSAVCSDWPADPVHCDWPNTTSTHRKYNALYYNHELQAFKVNIKTVNNVVNFTISSSPKGQQSTQAAVKTAEVL</sequence>
<proteinExistence type="predicted"/>
<dbReference type="Proteomes" id="UP000472262">
    <property type="component" value="Unassembled WGS sequence"/>
</dbReference>
<dbReference type="GO" id="GO:0005524">
    <property type="term" value="F:ATP binding"/>
    <property type="evidence" value="ECO:0007669"/>
    <property type="project" value="UniProtKB-KW"/>
</dbReference>
<evidence type="ECO:0000256" key="4">
    <source>
        <dbReference type="ARBA" id="ARBA00022777"/>
    </source>
</evidence>